<dbReference type="Pfam" id="PF01032">
    <property type="entry name" value="FecCD"/>
    <property type="match status" value="1"/>
</dbReference>
<organism evidence="9 10">
    <name type="scientific">Vallitalea guaymasensis</name>
    <dbReference type="NCBI Taxonomy" id="1185412"/>
    <lineage>
        <taxon>Bacteria</taxon>
        <taxon>Bacillati</taxon>
        <taxon>Bacillota</taxon>
        <taxon>Clostridia</taxon>
        <taxon>Lachnospirales</taxon>
        <taxon>Vallitaleaceae</taxon>
        <taxon>Vallitalea</taxon>
    </lineage>
</organism>
<feature type="transmembrane region" description="Helical" evidence="8">
    <location>
        <begin position="248"/>
        <end position="277"/>
    </location>
</feature>
<comment type="subcellular location">
    <subcellularLocation>
        <location evidence="1">Cell membrane</location>
        <topology evidence="1">Multi-pass membrane protein</topology>
    </subcellularLocation>
</comment>
<dbReference type="Gene3D" id="1.10.3470.10">
    <property type="entry name" value="ABC transporter involved in vitamin B12 uptake, BtuC"/>
    <property type="match status" value="1"/>
</dbReference>
<feature type="transmembrane region" description="Helical" evidence="8">
    <location>
        <begin position="160"/>
        <end position="182"/>
    </location>
</feature>
<dbReference type="PROSITE" id="PS51257">
    <property type="entry name" value="PROKAR_LIPOPROTEIN"/>
    <property type="match status" value="1"/>
</dbReference>
<comment type="similarity">
    <text evidence="2">Belongs to the binding-protein-dependent transport system permease family. FecCD subfamily.</text>
</comment>
<evidence type="ECO:0000256" key="6">
    <source>
        <dbReference type="ARBA" id="ARBA00022989"/>
    </source>
</evidence>
<dbReference type="InterPro" id="IPR000522">
    <property type="entry name" value="ABC_transptr_permease_BtuC"/>
</dbReference>
<dbReference type="KEGG" id="vgu:HYG85_22855"/>
<evidence type="ECO:0000256" key="4">
    <source>
        <dbReference type="ARBA" id="ARBA00022475"/>
    </source>
</evidence>
<keyword evidence="10" id="KW-1185">Reference proteome</keyword>
<dbReference type="InterPro" id="IPR037294">
    <property type="entry name" value="ABC_BtuC-like"/>
</dbReference>
<evidence type="ECO:0000256" key="5">
    <source>
        <dbReference type="ARBA" id="ARBA00022692"/>
    </source>
</evidence>
<keyword evidence="3" id="KW-0813">Transport</keyword>
<dbReference type="CDD" id="cd06550">
    <property type="entry name" value="TM_ABC_iron-siderophores_like"/>
    <property type="match status" value="1"/>
</dbReference>
<keyword evidence="5 8" id="KW-0812">Transmembrane</keyword>
<evidence type="ECO:0000256" key="2">
    <source>
        <dbReference type="ARBA" id="ARBA00007935"/>
    </source>
</evidence>
<keyword evidence="4" id="KW-1003">Cell membrane</keyword>
<evidence type="ECO:0000256" key="8">
    <source>
        <dbReference type="SAM" id="Phobius"/>
    </source>
</evidence>
<keyword evidence="7 8" id="KW-0472">Membrane</keyword>
<dbReference type="EMBL" id="CP058561">
    <property type="protein sequence ID" value="QUH31614.1"/>
    <property type="molecule type" value="Genomic_DNA"/>
</dbReference>
<evidence type="ECO:0000313" key="9">
    <source>
        <dbReference type="EMBL" id="QUH31614.1"/>
    </source>
</evidence>
<dbReference type="Proteomes" id="UP000677305">
    <property type="component" value="Chromosome"/>
</dbReference>
<dbReference type="AlphaFoldDB" id="A0A8J8SEE1"/>
<keyword evidence="6 8" id="KW-1133">Transmembrane helix</keyword>
<evidence type="ECO:0000313" key="10">
    <source>
        <dbReference type="Proteomes" id="UP000677305"/>
    </source>
</evidence>
<name>A0A8J8SEE1_9FIRM</name>
<feature type="transmembrane region" description="Helical" evidence="8">
    <location>
        <begin position="128"/>
        <end position="148"/>
    </location>
</feature>
<feature type="transmembrane region" description="Helical" evidence="8">
    <location>
        <begin position="319"/>
        <end position="339"/>
    </location>
</feature>
<dbReference type="SUPFAM" id="SSF81345">
    <property type="entry name" value="ABC transporter involved in vitamin B12 uptake, BtuC"/>
    <property type="match status" value="1"/>
</dbReference>
<feature type="transmembrane region" description="Helical" evidence="8">
    <location>
        <begin position="209"/>
        <end position="228"/>
    </location>
</feature>
<dbReference type="PANTHER" id="PTHR30472">
    <property type="entry name" value="FERRIC ENTEROBACTIN TRANSPORT SYSTEM PERMEASE PROTEIN"/>
    <property type="match status" value="1"/>
</dbReference>
<feature type="transmembrane region" description="Helical" evidence="8">
    <location>
        <begin position="75"/>
        <end position="96"/>
    </location>
</feature>
<dbReference type="FunFam" id="1.10.3470.10:FF:000001">
    <property type="entry name" value="Vitamin B12 ABC transporter permease BtuC"/>
    <property type="match status" value="1"/>
</dbReference>
<dbReference type="PANTHER" id="PTHR30472:SF70">
    <property type="entry name" value="MOLYBDATE IMPORT SYSTEM PERMEASE PROTEIN MOLB"/>
    <property type="match status" value="1"/>
</dbReference>
<dbReference type="GO" id="GO:0022857">
    <property type="term" value="F:transmembrane transporter activity"/>
    <property type="evidence" value="ECO:0007669"/>
    <property type="project" value="InterPro"/>
</dbReference>
<reference evidence="9 10" key="1">
    <citation type="submission" date="2020-07" db="EMBL/GenBank/DDBJ databases">
        <title>Vallitalea guaymasensis genome.</title>
        <authorList>
            <person name="Postec A."/>
        </authorList>
    </citation>
    <scope>NUCLEOTIDE SEQUENCE [LARGE SCALE GENOMIC DNA]</scope>
    <source>
        <strain evidence="9 10">Ra1766G1</strain>
    </source>
</reference>
<gene>
    <name evidence="9" type="ORF">HYG85_22855</name>
</gene>
<evidence type="ECO:0000256" key="3">
    <source>
        <dbReference type="ARBA" id="ARBA00022448"/>
    </source>
</evidence>
<sequence length="344" mass="37119">MNIKKNSTMTSYKNVAFLVVILLIIVSCISLLVGRYDISISDIIKIFSAKINNSSLPDKLEISSYIIWDIRIPRIILAGMVGACIAIAGTCMQGLLQNPLVSPDVLGVSSGAGFGAALGIILTSNNLITIQILSFAFGITSMALVFLFSKGRKDQSILSIILSGIIVSSVFTSLISITKYVADAEEKLPAITFWLMGSFSNASYDQIKIIILPVMIGIVGLTILRWKINILSLGDDEAFTMGINPKRLRWIIIILCTVMVSSTVTVAGIIGWIGLVIPHICRKIIGYNHGYLVPLSGLTGAAFLIIVDCLARNISSSEIPIGILTALIGAPIFAFLFMYKRGEI</sequence>
<feature type="transmembrane region" description="Helical" evidence="8">
    <location>
        <begin position="289"/>
        <end position="307"/>
    </location>
</feature>
<evidence type="ECO:0000256" key="7">
    <source>
        <dbReference type="ARBA" id="ARBA00023136"/>
    </source>
</evidence>
<feature type="transmembrane region" description="Helical" evidence="8">
    <location>
        <begin position="12"/>
        <end position="33"/>
    </location>
</feature>
<evidence type="ECO:0000256" key="1">
    <source>
        <dbReference type="ARBA" id="ARBA00004651"/>
    </source>
</evidence>
<dbReference type="GO" id="GO:0005886">
    <property type="term" value="C:plasma membrane"/>
    <property type="evidence" value="ECO:0007669"/>
    <property type="project" value="UniProtKB-SubCell"/>
</dbReference>
<dbReference type="RefSeq" id="WP_212691581.1">
    <property type="nucleotide sequence ID" value="NZ_CP058561.1"/>
</dbReference>
<accession>A0A8J8SEE1</accession>
<proteinExistence type="inferred from homology"/>
<dbReference type="GO" id="GO:0033214">
    <property type="term" value="P:siderophore-iron import into cell"/>
    <property type="evidence" value="ECO:0007669"/>
    <property type="project" value="TreeGrafter"/>
</dbReference>
<protein>
    <submittedName>
        <fullName evidence="9">Iron ABC transporter permease</fullName>
    </submittedName>
</protein>